<dbReference type="KEGG" id="bpj:B2904_orf236"/>
<organism evidence="1 2">
    <name type="scientific">Brachyspira pilosicoli B2904</name>
    <dbReference type="NCBI Taxonomy" id="1133568"/>
    <lineage>
        <taxon>Bacteria</taxon>
        <taxon>Pseudomonadati</taxon>
        <taxon>Spirochaetota</taxon>
        <taxon>Spirochaetia</taxon>
        <taxon>Brachyspirales</taxon>
        <taxon>Brachyspiraceae</taxon>
        <taxon>Brachyspira</taxon>
    </lineage>
</organism>
<dbReference type="AlphaFoldDB" id="J9URI0"/>
<dbReference type="HOGENOM" id="CLU_1381793_0_0_12"/>
<evidence type="ECO:0000313" key="2">
    <source>
        <dbReference type="Proteomes" id="UP000007346"/>
    </source>
</evidence>
<dbReference type="GO" id="GO:0030288">
    <property type="term" value="C:outer membrane-bounded periplasmic space"/>
    <property type="evidence" value="ECO:0007669"/>
    <property type="project" value="InterPro"/>
</dbReference>
<gene>
    <name evidence="1" type="ORF">B2904_orf236</name>
</gene>
<dbReference type="InterPro" id="IPR005534">
    <property type="entry name" value="Curli_assmbl/transp-comp_CsgG"/>
</dbReference>
<name>J9URI0_BRAPL</name>
<dbReference type="EMBL" id="CP003490">
    <property type="protein sequence ID" value="AFR69593.1"/>
    <property type="molecule type" value="Genomic_DNA"/>
</dbReference>
<proteinExistence type="predicted"/>
<evidence type="ECO:0000313" key="1">
    <source>
        <dbReference type="EMBL" id="AFR69593.1"/>
    </source>
</evidence>
<dbReference type="RefSeq" id="WP_014935221.1">
    <property type="nucleotide sequence ID" value="NC_018607.1"/>
</dbReference>
<reference evidence="1 2" key="1">
    <citation type="journal article" date="2012" name="BMC Genomics">
        <title>Comparative genomics of Brachyspira pilosicoli strains: genome rearrangements, reductions and correlation of genetic compliment with phenotypic diversity.</title>
        <authorList>
            <person name="Mappley L.J."/>
            <person name="Black M.L."/>
            <person name="Abuoun M."/>
            <person name="Darby A.C."/>
            <person name="Woodward M.J."/>
            <person name="Parkhill J."/>
            <person name="Turner A.K."/>
            <person name="Bellgard M.I."/>
            <person name="La T."/>
            <person name="Phillips N.D."/>
            <person name="La Ragione R.M."/>
            <person name="Hampson D.J."/>
        </authorList>
    </citation>
    <scope>NUCLEOTIDE SEQUENCE [LARGE SCALE GENOMIC DNA]</scope>
    <source>
        <strain evidence="1">B2904</strain>
    </source>
</reference>
<dbReference type="Gene3D" id="3.40.50.10610">
    <property type="entry name" value="ABC-type transport auxiliary lipoprotein component"/>
    <property type="match status" value="1"/>
</dbReference>
<sequence>MKNRILLILFLILVSFSFAYPKKMVLTLACLPPEGNMNDDAKLSYVTAVETAFTDAGHLVADRQRLDKLMKEVLLQQTSGMVDETTAAAEAGKVMKVKYLVAVIVDKWDEEQVNSAASARAAANMIGSFLGNSQTTVSSGDSDLITVEKVRVSVKVIDVETSFVLASGVGQGKLKDDPSKITKKIVKDLEKQLKKRL</sequence>
<accession>J9URI0</accession>
<dbReference type="PATRIC" id="fig|1133568.3.peg.233"/>
<evidence type="ECO:0008006" key="3">
    <source>
        <dbReference type="Google" id="ProtNLM"/>
    </source>
</evidence>
<dbReference type="Pfam" id="PF03783">
    <property type="entry name" value="CsgG"/>
    <property type="match status" value="1"/>
</dbReference>
<protein>
    <recommendedName>
        <fullName evidence="3">Lipoprotein</fullName>
    </recommendedName>
</protein>
<dbReference type="Proteomes" id="UP000007346">
    <property type="component" value="Chromosome"/>
</dbReference>